<proteinExistence type="predicted"/>
<reference evidence="5 6" key="1">
    <citation type="submission" date="2019-04" db="EMBL/GenBank/DDBJ databases">
        <title>Crypto-aerobic microbial life in anoxic (sulfidic) marine sediments.</title>
        <authorList>
            <person name="Bhattacharya S."/>
            <person name="Roy C."/>
            <person name="Mondal N."/>
            <person name="Sarkar J."/>
            <person name="Mandal S."/>
            <person name="Rameez M.J."/>
            <person name="Ghosh W."/>
        </authorList>
    </citation>
    <scope>NUCLEOTIDE SEQUENCE [LARGE SCALE GENOMIC DNA]</scope>
    <source>
        <strain evidence="5 6">SBBC</strain>
    </source>
</reference>
<keyword evidence="1 2" id="KW-0238">DNA-binding</keyword>
<evidence type="ECO:0000256" key="3">
    <source>
        <dbReference type="SAM" id="MobiDB-lite"/>
    </source>
</evidence>
<feature type="DNA-binding region" description="H-T-H motif" evidence="2">
    <location>
        <begin position="51"/>
        <end position="70"/>
    </location>
</feature>
<gene>
    <name evidence="5" type="ORF">FAZ78_08060</name>
</gene>
<dbReference type="PANTHER" id="PTHR30328:SF54">
    <property type="entry name" value="HTH-TYPE TRANSCRIPTIONAL REPRESSOR SCO4008"/>
    <property type="match status" value="1"/>
</dbReference>
<dbReference type="InterPro" id="IPR009057">
    <property type="entry name" value="Homeodomain-like_sf"/>
</dbReference>
<dbReference type="SUPFAM" id="SSF46689">
    <property type="entry name" value="Homeodomain-like"/>
    <property type="match status" value="1"/>
</dbReference>
<dbReference type="PRINTS" id="PR00455">
    <property type="entry name" value="HTHTETR"/>
</dbReference>
<dbReference type="InterPro" id="IPR036271">
    <property type="entry name" value="Tet_transcr_reg_TetR-rel_C_sf"/>
</dbReference>
<dbReference type="InterPro" id="IPR050109">
    <property type="entry name" value="HTH-type_TetR-like_transc_reg"/>
</dbReference>
<accession>A0A4U0YWA7</accession>
<dbReference type="SUPFAM" id="SSF48498">
    <property type="entry name" value="Tetracyclin repressor-like, C-terminal domain"/>
    <property type="match status" value="1"/>
</dbReference>
<dbReference type="AlphaFoldDB" id="A0A4U0YWA7"/>
<dbReference type="EMBL" id="SWAU01000059">
    <property type="protein sequence ID" value="TKA97062.1"/>
    <property type="molecule type" value="Genomic_DNA"/>
</dbReference>
<name>A0A4U0YWA7_9RHOB</name>
<dbReference type="Proteomes" id="UP000306340">
    <property type="component" value="Unassembled WGS sequence"/>
</dbReference>
<feature type="region of interest" description="Disordered" evidence="3">
    <location>
        <begin position="1"/>
        <end position="27"/>
    </location>
</feature>
<dbReference type="PROSITE" id="PS50977">
    <property type="entry name" value="HTH_TETR_2"/>
    <property type="match status" value="1"/>
</dbReference>
<dbReference type="Gene3D" id="1.10.357.10">
    <property type="entry name" value="Tetracycline Repressor, domain 2"/>
    <property type="match status" value="1"/>
</dbReference>
<dbReference type="InterPro" id="IPR001647">
    <property type="entry name" value="HTH_TetR"/>
</dbReference>
<dbReference type="Pfam" id="PF00440">
    <property type="entry name" value="TetR_N"/>
    <property type="match status" value="1"/>
</dbReference>
<evidence type="ECO:0000256" key="2">
    <source>
        <dbReference type="PROSITE-ProRule" id="PRU00335"/>
    </source>
</evidence>
<dbReference type="GO" id="GO:0003677">
    <property type="term" value="F:DNA binding"/>
    <property type="evidence" value="ECO:0007669"/>
    <property type="project" value="UniProtKB-UniRule"/>
</dbReference>
<feature type="domain" description="HTH tetR-type" evidence="4">
    <location>
        <begin position="28"/>
        <end position="88"/>
    </location>
</feature>
<evidence type="ECO:0000313" key="5">
    <source>
        <dbReference type="EMBL" id="TKA97062.1"/>
    </source>
</evidence>
<comment type="caution">
    <text evidence="5">The sequence shown here is derived from an EMBL/GenBank/DDBJ whole genome shotgun (WGS) entry which is preliminary data.</text>
</comment>
<evidence type="ECO:0000256" key="1">
    <source>
        <dbReference type="ARBA" id="ARBA00023125"/>
    </source>
</evidence>
<organism evidence="5 6">
    <name type="scientific">Cereibacter changlensis</name>
    <dbReference type="NCBI Taxonomy" id="402884"/>
    <lineage>
        <taxon>Bacteria</taxon>
        <taxon>Pseudomonadati</taxon>
        <taxon>Pseudomonadota</taxon>
        <taxon>Alphaproteobacteria</taxon>
        <taxon>Rhodobacterales</taxon>
        <taxon>Paracoccaceae</taxon>
        <taxon>Cereibacter</taxon>
    </lineage>
</organism>
<evidence type="ECO:0000259" key="4">
    <source>
        <dbReference type="PROSITE" id="PS50977"/>
    </source>
</evidence>
<dbReference type="PANTHER" id="PTHR30328">
    <property type="entry name" value="TRANSCRIPTIONAL REPRESSOR"/>
    <property type="match status" value="1"/>
</dbReference>
<dbReference type="InterPro" id="IPR041474">
    <property type="entry name" value="NicS_C"/>
</dbReference>
<sequence>MADQSQKAVTGGGRPARGASKVRTRDAEATKAKLLRVATTEFASRGYDGARVESIARNAGVNINLVYHYFGNKQGIYVAALESIYVLIRSHHQDMVLRNLDPETAMSELVRSTFRMFVETPEAIGLLATENIQCARYVQDSQLISGLYNALLEFIRDTLERGVAAGVFRDGVDPVELFVSINAEGYFYLSNRYTLGFILHQDLMTPERLKAREEHIVAVILGFLRP</sequence>
<dbReference type="Pfam" id="PF17938">
    <property type="entry name" value="TetR_C_29"/>
    <property type="match status" value="1"/>
</dbReference>
<protein>
    <submittedName>
        <fullName evidence="5">TetR/AcrR family transcriptional regulator</fullName>
    </submittedName>
</protein>
<evidence type="ECO:0000313" key="6">
    <source>
        <dbReference type="Proteomes" id="UP000306340"/>
    </source>
</evidence>
<dbReference type="RefSeq" id="WP_136792085.1">
    <property type="nucleotide sequence ID" value="NZ_SWAU01000059.1"/>
</dbReference>